<accession>A0A2V5JXH8</accession>
<dbReference type="GO" id="GO:0009253">
    <property type="term" value="P:peptidoglycan catabolic process"/>
    <property type="evidence" value="ECO:0007669"/>
    <property type="project" value="InterPro"/>
</dbReference>
<feature type="compositionally biased region" description="Polar residues" evidence="2">
    <location>
        <begin position="79"/>
        <end position="90"/>
    </location>
</feature>
<evidence type="ECO:0000256" key="1">
    <source>
        <dbReference type="ARBA" id="ARBA00022801"/>
    </source>
</evidence>
<name>A0A2V5JXH8_9BACL</name>
<dbReference type="SUPFAM" id="SSF53187">
    <property type="entry name" value="Zn-dependent exopeptidases"/>
    <property type="match status" value="1"/>
</dbReference>
<dbReference type="InterPro" id="IPR050695">
    <property type="entry name" value="N-acetylmuramoyl_amidase_3"/>
</dbReference>
<keyword evidence="5" id="KW-1185">Reference proteome</keyword>
<dbReference type="GO" id="GO:0030288">
    <property type="term" value="C:outer membrane-bounded periplasmic space"/>
    <property type="evidence" value="ECO:0007669"/>
    <property type="project" value="TreeGrafter"/>
</dbReference>
<dbReference type="Pfam" id="PF01520">
    <property type="entry name" value="Amidase_3"/>
    <property type="match status" value="1"/>
</dbReference>
<dbReference type="CDD" id="cd02696">
    <property type="entry name" value="MurNAc-LAA"/>
    <property type="match status" value="1"/>
</dbReference>
<dbReference type="RefSeq" id="WP_110842675.1">
    <property type="nucleotide sequence ID" value="NZ_QJVJ01000012.1"/>
</dbReference>
<feature type="region of interest" description="Disordered" evidence="2">
    <location>
        <begin position="64"/>
        <end position="92"/>
    </location>
</feature>
<evidence type="ECO:0000259" key="3">
    <source>
        <dbReference type="SMART" id="SM00646"/>
    </source>
</evidence>
<keyword evidence="1" id="KW-0378">Hydrolase</keyword>
<dbReference type="GO" id="GO:0008745">
    <property type="term" value="F:N-acetylmuramoyl-L-alanine amidase activity"/>
    <property type="evidence" value="ECO:0007669"/>
    <property type="project" value="InterPro"/>
</dbReference>
<organism evidence="4 5">
    <name type="scientific">Paenibacillus flagellatus</name>
    <dbReference type="NCBI Taxonomy" id="2211139"/>
    <lineage>
        <taxon>Bacteria</taxon>
        <taxon>Bacillati</taxon>
        <taxon>Bacillota</taxon>
        <taxon>Bacilli</taxon>
        <taxon>Bacillales</taxon>
        <taxon>Paenibacillaceae</taxon>
        <taxon>Paenibacillus</taxon>
    </lineage>
</organism>
<feature type="domain" description="MurNAc-LAA" evidence="3">
    <location>
        <begin position="138"/>
        <end position="257"/>
    </location>
</feature>
<dbReference type="AlphaFoldDB" id="A0A2V5JXH8"/>
<dbReference type="PANTHER" id="PTHR30404:SF0">
    <property type="entry name" value="N-ACETYLMURAMOYL-L-ALANINE AMIDASE AMIC"/>
    <property type="match status" value="1"/>
</dbReference>
<reference evidence="4 5" key="1">
    <citation type="submission" date="2018-05" db="EMBL/GenBank/DDBJ databases">
        <title>Paenibacillus flagellatus sp. nov., isolated from selenium mineral soil.</title>
        <authorList>
            <person name="Dai X."/>
        </authorList>
    </citation>
    <scope>NUCLEOTIDE SEQUENCE [LARGE SCALE GENOMIC DNA]</scope>
    <source>
        <strain evidence="4 5">DXL2</strain>
    </source>
</reference>
<dbReference type="EMBL" id="QJVJ01000012">
    <property type="protein sequence ID" value="PYI51555.1"/>
    <property type="molecule type" value="Genomic_DNA"/>
</dbReference>
<dbReference type="SMART" id="SM00646">
    <property type="entry name" value="Ami_3"/>
    <property type="match status" value="1"/>
</dbReference>
<evidence type="ECO:0000313" key="4">
    <source>
        <dbReference type="EMBL" id="PYI51555.1"/>
    </source>
</evidence>
<sequence>MERQAANEGHEARRRSGTIARIGTAALLAAALVSIAATEHSAAAAAAADADGRTPPVVCIDAGHQEKGNNELEPIGPGSTETKPKVSSGTRGVVTGKPEYVLTLEVSERLRDKLEARGFTVVMTRTAHDVDISNKERAAVANEAGADLFVRIHADGDASSKTRGASVLYPASTSSATAEQFARSKAAAAIVLEEMTASSGAHSRGTTARSDLSGFNWSVVPNVLIELGFMTNPDEDRLLSTADYQDKLAEGIAAGVERYITDVAGKPLWNPQPFEETLTLVEDADLYDRSGSGFVPVGAYLSPQSVLAREKAGEWYRIDTWLGSNWIRAPRALVGGVRSEERSVALSATVPFYRYPDEGEPVWGTLSPQTVEAFESWGEWLHVRTWLGDGWLQVP</sequence>
<proteinExistence type="predicted"/>
<dbReference type="Proteomes" id="UP000247476">
    <property type="component" value="Unassembled WGS sequence"/>
</dbReference>
<dbReference type="PANTHER" id="PTHR30404">
    <property type="entry name" value="N-ACETYLMURAMOYL-L-ALANINE AMIDASE"/>
    <property type="match status" value="1"/>
</dbReference>
<gene>
    <name evidence="4" type="ORF">DLM86_24375</name>
</gene>
<protein>
    <recommendedName>
        <fullName evidence="3">MurNAc-LAA domain-containing protein</fullName>
    </recommendedName>
</protein>
<evidence type="ECO:0000256" key="2">
    <source>
        <dbReference type="SAM" id="MobiDB-lite"/>
    </source>
</evidence>
<dbReference type="Gene3D" id="3.40.630.40">
    <property type="entry name" value="Zn-dependent exopeptidases"/>
    <property type="match status" value="1"/>
</dbReference>
<evidence type="ECO:0000313" key="5">
    <source>
        <dbReference type="Proteomes" id="UP000247476"/>
    </source>
</evidence>
<dbReference type="InterPro" id="IPR002508">
    <property type="entry name" value="MurNAc-LAA_cat"/>
</dbReference>
<comment type="caution">
    <text evidence="4">The sequence shown here is derived from an EMBL/GenBank/DDBJ whole genome shotgun (WGS) entry which is preliminary data.</text>
</comment>
<dbReference type="OrthoDB" id="43070at2"/>